<dbReference type="InParanoid" id="A0A554NCS3"/>
<dbReference type="PROSITE" id="PS51257">
    <property type="entry name" value="PROKAR_LIPOPROTEIN"/>
    <property type="match status" value="1"/>
</dbReference>
<keyword evidence="2" id="KW-1185">Reference proteome</keyword>
<dbReference type="Pfam" id="PF20127">
    <property type="entry name" value="DUF6517"/>
    <property type="match status" value="1"/>
</dbReference>
<gene>
    <name evidence="1" type="ORF">DP107_04780</name>
</gene>
<dbReference type="RefSeq" id="WP_144261012.1">
    <property type="nucleotide sequence ID" value="NZ_QMDX01000002.1"/>
</dbReference>
<dbReference type="Proteomes" id="UP000319894">
    <property type="component" value="Unassembled WGS sequence"/>
</dbReference>
<evidence type="ECO:0000313" key="1">
    <source>
        <dbReference type="EMBL" id="TSD15173.1"/>
    </source>
</evidence>
<name>A0A554NCS3_9EURY</name>
<dbReference type="AlphaFoldDB" id="A0A554NCS3"/>
<comment type="caution">
    <text evidence="1">The sequence shown here is derived from an EMBL/GenBank/DDBJ whole genome shotgun (WGS) entry which is preliminary data.</text>
</comment>
<proteinExistence type="predicted"/>
<organism evidence="1 2">
    <name type="scientific">Haloglomus irregulare</name>
    <dbReference type="NCBI Taxonomy" id="2234134"/>
    <lineage>
        <taxon>Archaea</taxon>
        <taxon>Methanobacteriati</taxon>
        <taxon>Methanobacteriota</taxon>
        <taxon>Stenosarchaea group</taxon>
        <taxon>Halobacteria</taxon>
        <taxon>Halobacteriales</taxon>
        <taxon>Natronomonadaceae</taxon>
        <taxon>Haloglomus</taxon>
    </lineage>
</organism>
<evidence type="ECO:0000313" key="2">
    <source>
        <dbReference type="Proteomes" id="UP000319894"/>
    </source>
</evidence>
<sequence length="213" mass="22752">MTGRAVAALLALLTITAGCSALSGATSFTADRGTVSQSALDDTGYALENESTQTITRSFAGQDVEVSNQLTEYARSSNLPVFGDARIARFTVFTTPAVEVAEQGPFNPVADLNNTGLALRLQNQYDTTENVQREGNRTETMLGQETTVGTFRADARTTDGTSTEVFMHITQVRDGDDFVIAIAVYPTQLDGERETVNTLINGVQHETGDSGEA</sequence>
<dbReference type="InterPro" id="IPR045396">
    <property type="entry name" value="DUF6517"/>
</dbReference>
<protein>
    <submittedName>
        <fullName evidence="1">Uncharacterized protein</fullName>
    </submittedName>
</protein>
<dbReference type="EMBL" id="QMDX01000002">
    <property type="protein sequence ID" value="TSD15173.1"/>
    <property type="molecule type" value="Genomic_DNA"/>
</dbReference>
<accession>A0A554NCS3</accession>
<dbReference type="OrthoDB" id="205286at2157"/>
<reference evidence="1 2" key="1">
    <citation type="submission" date="2018-06" db="EMBL/GenBank/DDBJ databases">
        <title>Natronomonas sp. F16-60 a new haloarchaeon isolated from a solar saltern of Isla Cristina, Huelva, Spain.</title>
        <authorList>
            <person name="Duran-Viseras A."/>
            <person name="Sanchez-Porro C."/>
            <person name="Ventosa A."/>
        </authorList>
    </citation>
    <scope>NUCLEOTIDE SEQUENCE [LARGE SCALE GENOMIC DNA]</scope>
    <source>
        <strain evidence="1 2">F16-60</strain>
    </source>
</reference>